<evidence type="ECO:0000313" key="3">
    <source>
        <dbReference type="Proteomes" id="UP000490939"/>
    </source>
</evidence>
<feature type="region of interest" description="Disordered" evidence="1">
    <location>
        <begin position="455"/>
        <end position="514"/>
    </location>
</feature>
<proteinExistence type="predicted"/>
<feature type="compositionally biased region" description="Polar residues" evidence="1">
    <location>
        <begin position="499"/>
        <end position="514"/>
    </location>
</feature>
<comment type="caution">
    <text evidence="2">The sequence shown here is derived from an EMBL/GenBank/DDBJ whole genome shotgun (WGS) entry which is preliminary data.</text>
</comment>
<accession>A0A8H3UCI7</accession>
<feature type="region of interest" description="Disordered" evidence="1">
    <location>
        <begin position="427"/>
        <end position="446"/>
    </location>
</feature>
<organism evidence="2 3">
    <name type="scientific">Venturia inaequalis</name>
    <name type="common">Apple scab fungus</name>
    <dbReference type="NCBI Taxonomy" id="5025"/>
    <lineage>
        <taxon>Eukaryota</taxon>
        <taxon>Fungi</taxon>
        <taxon>Dikarya</taxon>
        <taxon>Ascomycota</taxon>
        <taxon>Pezizomycotina</taxon>
        <taxon>Dothideomycetes</taxon>
        <taxon>Pleosporomycetidae</taxon>
        <taxon>Venturiales</taxon>
        <taxon>Venturiaceae</taxon>
        <taxon>Venturia</taxon>
    </lineage>
</organism>
<evidence type="ECO:0000256" key="1">
    <source>
        <dbReference type="SAM" id="MobiDB-lite"/>
    </source>
</evidence>
<gene>
    <name evidence="2" type="ORF">EG327_011489</name>
</gene>
<protein>
    <submittedName>
        <fullName evidence="2">Uncharacterized protein</fullName>
    </submittedName>
</protein>
<feature type="region of interest" description="Disordered" evidence="1">
    <location>
        <begin position="582"/>
        <end position="611"/>
    </location>
</feature>
<dbReference type="Proteomes" id="UP000490939">
    <property type="component" value="Unassembled WGS sequence"/>
</dbReference>
<dbReference type="AlphaFoldDB" id="A0A8H3UCI7"/>
<keyword evidence="3" id="KW-1185">Reference proteome</keyword>
<feature type="region of interest" description="Disordered" evidence="1">
    <location>
        <begin position="705"/>
        <end position="728"/>
    </location>
</feature>
<dbReference type="EMBL" id="WNWR01000904">
    <property type="protein sequence ID" value="KAE9967475.1"/>
    <property type="molecule type" value="Genomic_DNA"/>
</dbReference>
<evidence type="ECO:0000313" key="2">
    <source>
        <dbReference type="EMBL" id="KAE9967475.1"/>
    </source>
</evidence>
<name>A0A8H3UCI7_VENIN</name>
<feature type="compositionally biased region" description="Basic and acidic residues" evidence="1">
    <location>
        <begin position="584"/>
        <end position="604"/>
    </location>
</feature>
<reference evidence="2 3" key="1">
    <citation type="submission" date="2019-07" db="EMBL/GenBank/DDBJ databases">
        <title>Venturia inaequalis Genome Resource.</title>
        <authorList>
            <person name="Lichtner F.J."/>
        </authorList>
    </citation>
    <scope>NUCLEOTIDE SEQUENCE [LARGE SCALE GENOMIC DNA]</scope>
    <source>
        <strain evidence="2 3">DMI_063113</strain>
    </source>
</reference>
<sequence>MLHPDGIEVYIKSLDRDQPYAEYVKPGNSEAASSKWRKRYIEIQTGERFSIIVNINKGFDCHGEQWVGSFVHLGDRTFCDADCENTETLEKKNVTVEIDEDEDLYYQDFALSSFKESLGIIAVSICFGRLVPLLKPSSLAEFSGSTSSTSKKLHKNLGITNSVRPVLENAKEVPQPSIDTRFRSKYKKFNYHFAFFYRPSMTLERLGIKPRSPVAQPIVMDLNSDAPADLNFESNGDSPVVTDIESDVSEELNLDLGSDHGQIDTAADVQAKFDGRKRIEAIEKTLRVEASQRTKFFLESYKDKYIEFSGTDLELQLTPDSQNNMFSLSSAINSELSSAGIDSRRFRHIQWSPYECSLVRLNGVQNDSKASLTRDLKFITRQEAEFERMIRLFMNFPVERMPVCGGPEPSKLLSPRQVVPVLTENIQSPLPTPTASPPRNGDVASPLVFGTNAAVSSNISQSTKRKTLEDTVTDEEERGGSETPETMSKKARVEPDTANDGTLISPPSSESSATPMFNQEELAVAQSNCAATSVATPTPFLEPLAAPIAETEAPAPAQPNVLEVQTTRARQDDVIDLTADDDDVSVKTEPSETRAVLKQDRGKGSAETSGFRLGTEFDEEQSKDDILDAIKLLDIERPLVLHPTSHSHDRIQPTLIAACFLEKRKQKILAMPHSRATKRARIDYAIPETDGYEIEEEEDLYIPNRTRRRQQQPRSQKVICDDTDDDEDGNVEAIARMRRQMEAEAVQHHDEAGPLEQATNVPSNPRLRLQVPAIKIEAIDLTGIESTMSVKIETRSARRARATAPTMTSSDLKKQLHLLELKTREAKFERQRFELKLQLDKVEREDN</sequence>